<evidence type="ECO:0000313" key="4">
    <source>
        <dbReference type="Proteomes" id="UP001642501"/>
    </source>
</evidence>
<dbReference type="EMBL" id="CAWUOM010000094">
    <property type="protein sequence ID" value="CAK7271770.1"/>
    <property type="molecule type" value="Genomic_DNA"/>
</dbReference>
<evidence type="ECO:0000256" key="1">
    <source>
        <dbReference type="SAM" id="MobiDB-lite"/>
    </source>
</evidence>
<reference evidence="3 4" key="1">
    <citation type="submission" date="2024-01" db="EMBL/GenBank/DDBJ databases">
        <authorList>
            <person name="Allen C."/>
            <person name="Tagirdzhanova G."/>
        </authorList>
    </citation>
    <scope>NUCLEOTIDE SEQUENCE [LARGE SCALE GENOMIC DNA]</scope>
    <source>
        <strain evidence="3 4">CBS 573.63</strain>
    </source>
</reference>
<dbReference type="Pfam" id="PF21492">
    <property type="entry name" value="bL31_N"/>
    <property type="match status" value="1"/>
</dbReference>
<organism evidence="3 4">
    <name type="scientific">Sporothrix epigloea</name>
    <dbReference type="NCBI Taxonomy" id="1892477"/>
    <lineage>
        <taxon>Eukaryota</taxon>
        <taxon>Fungi</taxon>
        <taxon>Dikarya</taxon>
        <taxon>Ascomycota</taxon>
        <taxon>Pezizomycotina</taxon>
        <taxon>Sordariomycetes</taxon>
        <taxon>Sordariomycetidae</taxon>
        <taxon>Ophiostomatales</taxon>
        <taxon>Ophiostomataceae</taxon>
        <taxon>Sporothrix</taxon>
    </lineage>
</organism>
<dbReference type="InterPro" id="IPR034600">
    <property type="entry name" value="Ribosomal_bL31m"/>
</dbReference>
<sequence>MASSICGRRLCAPAPAKIFTGSGSWDSVASHTIIRMNPDARPRASLPQRSQIPSGRRDLSTTTALQARLIQRPKRPYQFTQLIQLSDGSTFTVRTTNPHPLHRCNKDTRNHIIWQPSEKSLRNVEVDEAGRLAAFRSRFGRGWDSTADPENEDSKDLQTEAGSQAAGSSAATTSAGSTDTLADLLSGYAAKEEPLKRGGLSAKEQAKKDKRKK</sequence>
<feature type="domain" description="Ribosomal protein bL31m N-terminal" evidence="2">
    <location>
        <begin position="72"/>
        <end position="117"/>
    </location>
</feature>
<accession>A0ABP0DU02</accession>
<feature type="region of interest" description="Disordered" evidence="1">
    <location>
        <begin position="189"/>
        <end position="213"/>
    </location>
</feature>
<feature type="region of interest" description="Disordered" evidence="1">
    <location>
        <begin position="141"/>
        <end position="176"/>
    </location>
</feature>
<proteinExistence type="predicted"/>
<name>A0ABP0DU02_9PEZI</name>
<gene>
    <name evidence="3" type="ORF">SEPCBS57363_004794</name>
</gene>
<comment type="caution">
    <text evidence="3">The sequence shown here is derived from an EMBL/GenBank/DDBJ whole genome shotgun (WGS) entry which is preliminary data.</text>
</comment>
<evidence type="ECO:0000313" key="3">
    <source>
        <dbReference type="EMBL" id="CAK7271770.1"/>
    </source>
</evidence>
<dbReference type="Proteomes" id="UP001642501">
    <property type="component" value="Unassembled WGS sequence"/>
</dbReference>
<dbReference type="Gene3D" id="6.20.130.10">
    <property type="match status" value="1"/>
</dbReference>
<feature type="compositionally biased region" description="Low complexity" evidence="1">
    <location>
        <begin position="161"/>
        <end position="176"/>
    </location>
</feature>
<dbReference type="PANTHER" id="PTHR28174:SF1">
    <property type="entry name" value="LARGE RIBOSOMAL SUBUNIT PROTEIN BL31M"/>
    <property type="match status" value="1"/>
</dbReference>
<keyword evidence="4" id="KW-1185">Reference proteome</keyword>
<dbReference type="InterPro" id="IPR048874">
    <property type="entry name" value="Ribosomal_bL31m_N"/>
</dbReference>
<protein>
    <recommendedName>
        <fullName evidence="2">Ribosomal protein bL31m N-terminal domain-containing protein</fullName>
    </recommendedName>
</protein>
<dbReference type="PANTHER" id="PTHR28174">
    <property type="entry name" value="54S RIBOSOMAL PROTEIN L36, MITOCHONDRIAL"/>
    <property type="match status" value="1"/>
</dbReference>
<evidence type="ECO:0000259" key="2">
    <source>
        <dbReference type="Pfam" id="PF21492"/>
    </source>
</evidence>